<dbReference type="AlphaFoldDB" id="A0A9D9NDR4"/>
<dbReference type="CDD" id="cd00211">
    <property type="entry name" value="PTS_IIA_fru"/>
    <property type="match status" value="1"/>
</dbReference>
<accession>A0A9D9NDR4</accession>
<gene>
    <name evidence="2" type="ORF">IAA72_07860</name>
</gene>
<organism evidence="2 3">
    <name type="scientific">Candidatus Ornithospirochaeta stercoravium</name>
    <dbReference type="NCBI Taxonomy" id="2840897"/>
    <lineage>
        <taxon>Bacteria</taxon>
        <taxon>Pseudomonadati</taxon>
        <taxon>Spirochaetota</taxon>
        <taxon>Spirochaetia</taxon>
        <taxon>Spirochaetales</taxon>
        <taxon>Spirochaetaceae</taxon>
        <taxon>Spirochaetaceae incertae sedis</taxon>
        <taxon>Candidatus Ornithospirochaeta</taxon>
    </lineage>
</organism>
<dbReference type="PANTHER" id="PTHR47738:SF2">
    <property type="entry name" value="PTS SYSTEM FRUCTOSE-LIKE EIIA COMPONENT"/>
    <property type="match status" value="1"/>
</dbReference>
<dbReference type="PROSITE" id="PS51094">
    <property type="entry name" value="PTS_EIIA_TYPE_2"/>
    <property type="match status" value="1"/>
</dbReference>
<dbReference type="InterPro" id="IPR002178">
    <property type="entry name" value="PTS_EIIA_type-2_dom"/>
</dbReference>
<dbReference type="Gene3D" id="3.40.930.10">
    <property type="entry name" value="Mannitol-specific EII, Chain A"/>
    <property type="match status" value="1"/>
</dbReference>
<feature type="domain" description="PTS EIIA type-2" evidence="1">
    <location>
        <begin position="5"/>
        <end position="150"/>
    </location>
</feature>
<reference evidence="2" key="2">
    <citation type="journal article" date="2021" name="PeerJ">
        <title>Extensive microbial diversity within the chicken gut microbiome revealed by metagenomics and culture.</title>
        <authorList>
            <person name="Gilroy R."/>
            <person name="Ravi A."/>
            <person name="Getino M."/>
            <person name="Pursley I."/>
            <person name="Horton D.L."/>
            <person name="Alikhan N.F."/>
            <person name="Baker D."/>
            <person name="Gharbi K."/>
            <person name="Hall N."/>
            <person name="Watson M."/>
            <person name="Adriaenssens E.M."/>
            <person name="Foster-Nyarko E."/>
            <person name="Jarju S."/>
            <person name="Secka A."/>
            <person name="Antonio M."/>
            <person name="Oren A."/>
            <person name="Chaudhuri R.R."/>
            <person name="La Ragione R."/>
            <person name="Hildebrand F."/>
            <person name="Pallen M.J."/>
        </authorList>
    </citation>
    <scope>NUCLEOTIDE SEQUENCE</scope>
    <source>
        <strain evidence="2">14700</strain>
    </source>
</reference>
<dbReference type="InterPro" id="IPR051541">
    <property type="entry name" value="PTS_SugarTrans_NitroReg"/>
</dbReference>
<evidence type="ECO:0000313" key="3">
    <source>
        <dbReference type="Proteomes" id="UP000810292"/>
    </source>
</evidence>
<dbReference type="Pfam" id="PF00359">
    <property type="entry name" value="PTS_EIIA_2"/>
    <property type="match status" value="1"/>
</dbReference>
<keyword evidence="2" id="KW-0762">Sugar transport</keyword>
<comment type="caution">
    <text evidence="2">The sequence shown here is derived from an EMBL/GenBank/DDBJ whole genome shotgun (WGS) entry which is preliminary data.</text>
</comment>
<protein>
    <submittedName>
        <fullName evidence="2">PTS sugar transporter subunit IIA</fullName>
    </submittedName>
</protein>
<reference evidence="2" key="1">
    <citation type="submission" date="2020-10" db="EMBL/GenBank/DDBJ databases">
        <authorList>
            <person name="Gilroy R."/>
        </authorList>
    </citation>
    <scope>NUCLEOTIDE SEQUENCE</scope>
    <source>
        <strain evidence="2">14700</strain>
    </source>
</reference>
<dbReference type="PANTHER" id="PTHR47738">
    <property type="entry name" value="PTS SYSTEM FRUCTOSE-LIKE EIIA COMPONENT-RELATED"/>
    <property type="match status" value="1"/>
</dbReference>
<keyword evidence="2" id="KW-0813">Transport</keyword>
<dbReference type="SUPFAM" id="SSF55804">
    <property type="entry name" value="Phoshotransferase/anion transport protein"/>
    <property type="match status" value="1"/>
</dbReference>
<dbReference type="InterPro" id="IPR016152">
    <property type="entry name" value="PTrfase/Anion_transptr"/>
</dbReference>
<dbReference type="EMBL" id="JADIMF010000132">
    <property type="protein sequence ID" value="MBO8469684.1"/>
    <property type="molecule type" value="Genomic_DNA"/>
</dbReference>
<proteinExistence type="predicted"/>
<name>A0A9D9NDR4_9SPIO</name>
<evidence type="ECO:0000259" key="1">
    <source>
        <dbReference type="PROSITE" id="PS51094"/>
    </source>
</evidence>
<sequence>MTLLEAIDKSMIKVPLTAASGKEVVEELVSLYADREGLLPGRKDEIISLIMARESLGSTAMENGIAIPHAKIPGLSKPAVMIGVSRLPVPFGDSEHKGTKIFFLVLAPEENPTEHIQILASIAKLCSSSLFVRMLESAKSADDVYQLFFD</sequence>
<evidence type="ECO:0000313" key="2">
    <source>
        <dbReference type="EMBL" id="MBO8469684.1"/>
    </source>
</evidence>
<dbReference type="Proteomes" id="UP000810292">
    <property type="component" value="Unassembled WGS sequence"/>
</dbReference>